<dbReference type="AlphaFoldDB" id="A0A9E2KJX0"/>
<dbReference type="InterPro" id="IPR017900">
    <property type="entry name" value="4Fe4S_Fe_S_CS"/>
</dbReference>
<feature type="binding site" evidence="8">
    <location>
        <position position="364"/>
    </location>
    <ligand>
        <name>[4Fe-4S] cluster</name>
        <dbReference type="ChEBI" id="CHEBI:49883"/>
        <label>1</label>
    </ligand>
</feature>
<evidence type="ECO:0000313" key="10">
    <source>
        <dbReference type="EMBL" id="MBU3819704.1"/>
    </source>
</evidence>
<dbReference type="SUPFAM" id="SSF46548">
    <property type="entry name" value="alpha-helical ferredoxin"/>
    <property type="match status" value="1"/>
</dbReference>
<keyword evidence="6 8" id="KW-0408">Iron</keyword>
<keyword evidence="4 8" id="KW-0677">Repeat</keyword>
<comment type="function">
    <text evidence="8">Part of a membrane-bound complex that couples electron transfer with translocation of ions across the membrane.</text>
</comment>
<evidence type="ECO:0000256" key="3">
    <source>
        <dbReference type="ARBA" id="ARBA00022723"/>
    </source>
</evidence>
<feature type="binding site" evidence="8">
    <location>
        <position position="367"/>
    </location>
    <ligand>
        <name>[4Fe-4S] cluster</name>
        <dbReference type="ChEBI" id="CHEBI:49883"/>
        <label>1</label>
    </ligand>
</feature>
<evidence type="ECO:0000256" key="4">
    <source>
        <dbReference type="ARBA" id="ARBA00022737"/>
    </source>
</evidence>
<feature type="binding site" evidence="8">
    <location>
        <position position="409"/>
    </location>
    <ligand>
        <name>[4Fe-4S] cluster</name>
        <dbReference type="ChEBI" id="CHEBI:49883"/>
        <label>2</label>
    </ligand>
</feature>
<evidence type="ECO:0000256" key="7">
    <source>
        <dbReference type="ARBA" id="ARBA00023014"/>
    </source>
</evidence>
<dbReference type="Pfam" id="PF01512">
    <property type="entry name" value="Complex1_51K"/>
    <property type="match status" value="1"/>
</dbReference>
<keyword evidence="7 8" id="KW-0411">Iron-sulfur</keyword>
<keyword evidence="1 8" id="KW-0813">Transport</keyword>
<dbReference type="InterPro" id="IPR026902">
    <property type="entry name" value="RnfC_N"/>
</dbReference>
<keyword evidence="3 8" id="KW-0479">Metal-binding</keyword>
<keyword evidence="8" id="KW-1278">Translocase</keyword>
<keyword evidence="8" id="KW-1003">Cell membrane</keyword>
<organism evidence="10 11">
    <name type="scientific">Candidatus Faecalibacterium intestinavium</name>
    <dbReference type="NCBI Taxonomy" id="2838580"/>
    <lineage>
        <taxon>Bacteria</taxon>
        <taxon>Bacillati</taxon>
        <taxon>Bacillota</taxon>
        <taxon>Clostridia</taxon>
        <taxon>Eubacteriales</taxon>
        <taxon>Oscillospiraceae</taxon>
        <taxon>Faecalibacterium</taxon>
    </lineage>
</organism>
<dbReference type="InterPro" id="IPR010208">
    <property type="entry name" value="Ion_transpt_RnfC/RsxC"/>
</dbReference>
<comment type="subunit">
    <text evidence="8">The complex is composed of six subunits: RnfA, RnfB, RnfC, RnfD, RnfE and RnfG.</text>
</comment>
<dbReference type="Pfam" id="PF12838">
    <property type="entry name" value="Fer4_7"/>
    <property type="match status" value="1"/>
</dbReference>
<keyword evidence="2 8" id="KW-0004">4Fe-4S</keyword>
<comment type="subcellular location">
    <subcellularLocation>
        <location evidence="8">Cell membrane</location>
        <topology evidence="8">Peripheral membrane protein</topology>
    </subcellularLocation>
</comment>
<feature type="binding site" evidence="8">
    <location>
        <position position="370"/>
    </location>
    <ligand>
        <name>[4Fe-4S] cluster</name>
        <dbReference type="ChEBI" id="CHEBI:49883"/>
        <label>1</label>
    </ligand>
</feature>
<dbReference type="Pfam" id="PF13375">
    <property type="entry name" value="RnfC_N"/>
    <property type="match status" value="1"/>
</dbReference>
<dbReference type="PROSITE" id="PS00198">
    <property type="entry name" value="4FE4S_FER_1"/>
    <property type="match status" value="2"/>
</dbReference>
<dbReference type="InterPro" id="IPR037225">
    <property type="entry name" value="Nuo51_FMN-bd_sf"/>
</dbReference>
<evidence type="ECO:0000256" key="1">
    <source>
        <dbReference type="ARBA" id="ARBA00022448"/>
    </source>
</evidence>
<feature type="binding site" evidence="8">
    <location>
        <position position="374"/>
    </location>
    <ligand>
        <name>[4Fe-4S] cluster</name>
        <dbReference type="ChEBI" id="CHEBI:49883"/>
        <label>2</label>
    </ligand>
</feature>
<keyword evidence="5 8" id="KW-0249">Electron transport</keyword>
<feature type="domain" description="4Fe-4S ferredoxin-type" evidence="9">
    <location>
        <begin position="354"/>
        <end position="384"/>
    </location>
</feature>
<dbReference type="InterPro" id="IPR017896">
    <property type="entry name" value="4Fe4S_Fe-S-bd"/>
</dbReference>
<evidence type="ECO:0000313" key="11">
    <source>
        <dbReference type="Proteomes" id="UP000824178"/>
    </source>
</evidence>
<feature type="binding site" evidence="8">
    <location>
        <position position="403"/>
    </location>
    <ligand>
        <name>[4Fe-4S] cluster</name>
        <dbReference type="ChEBI" id="CHEBI:49883"/>
        <label>2</label>
    </ligand>
</feature>
<dbReference type="Gene3D" id="3.30.70.20">
    <property type="match status" value="1"/>
</dbReference>
<dbReference type="GO" id="GO:0009055">
    <property type="term" value="F:electron transfer activity"/>
    <property type="evidence" value="ECO:0007669"/>
    <property type="project" value="InterPro"/>
</dbReference>
<comment type="similarity">
    <text evidence="8">Belongs to the 4Fe4S bacterial-type ferredoxin family. RnfC subfamily.</text>
</comment>
<evidence type="ECO:0000256" key="6">
    <source>
        <dbReference type="ARBA" id="ARBA00023004"/>
    </source>
</evidence>
<evidence type="ECO:0000256" key="2">
    <source>
        <dbReference type="ARBA" id="ARBA00022485"/>
    </source>
</evidence>
<dbReference type="PANTHER" id="PTHR43034">
    <property type="entry name" value="ION-TRANSLOCATING OXIDOREDUCTASE COMPLEX SUBUNIT C"/>
    <property type="match status" value="1"/>
</dbReference>
<feature type="binding site" evidence="8">
    <location>
        <position position="413"/>
    </location>
    <ligand>
        <name>[4Fe-4S] cluster</name>
        <dbReference type="ChEBI" id="CHEBI:49883"/>
        <label>1</label>
    </ligand>
</feature>
<evidence type="ECO:0000256" key="8">
    <source>
        <dbReference type="HAMAP-Rule" id="MF_00461"/>
    </source>
</evidence>
<reference evidence="10" key="1">
    <citation type="journal article" date="2021" name="PeerJ">
        <title>Extensive microbial diversity within the chicken gut microbiome revealed by metagenomics and culture.</title>
        <authorList>
            <person name="Gilroy R."/>
            <person name="Ravi A."/>
            <person name="Getino M."/>
            <person name="Pursley I."/>
            <person name="Horton D.L."/>
            <person name="Alikhan N.F."/>
            <person name="Baker D."/>
            <person name="Gharbi K."/>
            <person name="Hall N."/>
            <person name="Watson M."/>
            <person name="Adriaenssens E.M."/>
            <person name="Foster-Nyarko E."/>
            <person name="Jarju S."/>
            <person name="Secka A."/>
            <person name="Antonio M."/>
            <person name="Oren A."/>
            <person name="Chaudhuri R.R."/>
            <person name="La Ragione R."/>
            <person name="Hildebrand F."/>
            <person name="Pallen M.J."/>
        </authorList>
    </citation>
    <scope>NUCLEOTIDE SEQUENCE</scope>
    <source>
        <strain evidence="10">742</strain>
    </source>
</reference>
<dbReference type="PROSITE" id="PS51379">
    <property type="entry name" value="4FE4S_FER_2"/>
    <property type="match status" value="2"/>
</dbReference>
<reference evidence="10" key="2">
    <citation type="submission" date="2021-04" db="EMBL/GenBank/DDBJ databases">
        <authorList>
            <person name="Gilroy R."/>
        </authorList>
    </citation>
    <scope>NUCLEOTIDE SEQUENCE</scope>
    <source>
        <strain evidence="10">742</strain>
    </source>
</reference>
<name>A0A9E2KJX0_9FIRM</name>
<comment type="cofactor">
    <cofactor evidence="8">
        <name>[4Fe-4S] cluster</name>
        <dbReference type="ChEBI" id="CHEBI:49883"/>
    </cofactor>
    <text evidence="8">Binds 2 [4Fe-4S] clusters per subunit.</text>
</comment>
<dbReference type="InterPro" id="IPR011538">
    <property type="entry name" value="Nuo51_FMN-bd"/>
</dbReference>
<dbReference type="EC" id="7.-.-.-" evidence="8"/>
<comment type="caution">
    <text evidence="10">The sequence shown here is derived from an EMBL/GenBank/DDBJ whole genome shotgun (WGS) entry which is preliminary data.</text>
</comment>
<dbReference type="SUPFAM" id="SSF142019">
    <property type="entry name" value="Nqo1 FMN-binding domain-like"/>
    <property type="match status" value="1"/>
</dbReference>
<sequence>MLNKLKRAALGAHTPHDKATAASKPVPMPLPAQVRILMSQHIGAPAKPVVKKGDAVCVGTLIGEAAGFVSANIHSSVSGTVSAVEQFRLANGKMCDAVVIDTDGKQTVDSSVRPPVVTDKASFLAAVRACGLVGLGGAGFPTDVKLQPKTQVDTLLINASECEVWLTSDTQEMLNCSDDIVRGIQAVLQYTGIPKCIIGIEKNKPECIDLMCAKTRDLGNVEVKSLPSVYGTGAELILIEKCLGREVPHGGLPADAGAIVMNVTSVSALGKYLATGMPVVERTITLDGDACADPKNLVVPVGAAYEDIIKAVGVKDGVTLGKVVAGGAMMGPAVESLSYPTTKTTSGLILLSDEAARPAPAQACIRCGRCIEYCPMGLAPVEVNAAYAARDVQELGKLHVDYCFNCGSCTFVCPAKRPCTQMMSLAKAYYLAEIKKGGNK</sequence>
<accession>A0A9E2KJX0</accession>
<dbReference type="HAMAP" id="MF_00461">
    <property type="entry name" value="RsxC_RnfC"/>
    <property type="match status" value="1"/>
</dbReference>
<dbReference type="Proteomes" id="UP000824178">
    <property type="component" value="Unassembled WGS sequence"/>
</dbReference>
<proteinExistence type="inferred from homology"/>
<protein>
    <recommendedName>
        <fullName evidence="8">Ion-translocating oxidoreductase complex subunit C</fullName>
        <ecNumber evidence="8">7.-.-.-</ecNumber>
    </recommendedName>
    <alternativeName>
        <fullName evidence="8">Rnf electron transport complex subunit C</fullName>
    </alternativeName>
</protein>
<keyword evidence="8" id="KW-0472">Membrane</keyword>
<evidence type="ECO:0000256" key="5">
    <source>
        <dbReference type="ARBA" id="ARBA00022982"/>
    </source>
</evidence>
<dbReference type="Gene3D" id="3.40.50.11540">
    <property type="entry name" value="NADH-ubiquinone oxidoreductase 51kDa subunit"/>
    <property type="match status" value="1"/>
</dbReference>
<dbReference type="GO" id="GO:0051539">
    <property type="term" value="F:4 iron, 4 sulfur cluster binding"/>
    <property type="evidence" value="ECO:0007669"/>
    <property type="project" value="UniProtKB-KW"/>
</dbReference>
<feature type="binding site" evidence="8">
    <location>
        <position position="406"/>
    </location>
    <ligand>
        <name>[4Fe-4S] cluster</name>
        <dbReference type="ChEBI" id="CHEBI:49883"/>
        <label>2</label>
    </ligand>
</feature>
<dbReference type="NCBIfam" id="TIGR01945">
    <property type="entry name" value="rnfC"/>
    <property type="match status" value="1"/>
</dbReference>
<dbReference type="GO" id="GO:0046872">
    <property type="term" value="F:metal ion binding"/>
    <property type="evidence" value="ECO:0007669"/>
    <property type="project" value="UniProtKB-KW"/>
</dbReference>
<dbReference type="EMBL" id="JAHLFH010000105">
    <property type="protein sequence ID" value="MBU3819704.1"/>
    <property type="molecule type" value="Genomic_DNA"/>
</dbReference>
<dbReference type="PANTHER" id="PTHR43034:SF2">
    <property type="entry name" value="ION-TRANSLOCATING OXIDOREDUCTASE COMPLEX SUBUNIT C"/>
    <property type="match status" value="1"/>
</dbReference>
<dbReference type="GO" id="GO:0005886">
    <property type="term" value="C:plasma membrane"/>
    <property type="evidence" value="ECO:0007669"/>
    <property type="project" value="UniProtKB-SubCell"/>
</dbReference>
<feature type="domain" description="4Fe-4S ferredoxin-type" evidence="9">
    <location>
        <begin position="396"/>
        <end position="416"/>
    </location>
</feature>
<dbReference type="GO" id="GO:0022900">
    <property type="term" value="P:electron transport chain"/>
    <property type="evidence" value="ECO:0007669"/>
    <property type="project" value="UniProtKB-UniRule"/>
</dbReference>
<gene>
    <name evidence="8" type="primary">rnfC</name>
    <name evidence="10" type="ORF">H9864_04970</name>
</gene>
<evidence type="ECO:0000259" key="9">
    <source>
        <dbReference type="PROSITE" id="PS51379"/>
    </source>
</evidence>